<dbReference type="PROSITE" id="PS00854">
    <property type="entry name" value="PROTEASOME_BETA_1"/>
    <property type="match status" value="1"/>
</dbReference>
<dbReference type="Pfam" id="PF00227">
    <property type="entry name" value="Proteasome"/>
    <property type="match status" value="2"/>
</dbReference>
<gene>
    <name evidence="7" type="ORF">CWI37_2365p0020</name>
</gene>
<feature type="compositionally biased region" description="Low complexity" evidence="6">
    <location>
        <begin position="100"/>
        <end position="131"/>
    </location>
</feature>
<dbReference type="VEuPathDB" id="MicrosporidiaDB:CWI37_2365p0020"/>
<dbReference type="GO" id="GO:0005634">
    <property type="term" value="C:nucleus"/>
    <property type="evidence" value="ECO:0007669"/>
    <property type="project" value="UniProtKB-SubCell"/>
</dbReference>
<evidence type="ECO:0000313" key="7">
    <source>
        <dbReference type="EMBL" id="TBT97297.1"/>
    </source>
</evidence>
<keyword evidence="4 5" id="KW-0647">Proteasome</keyword>
<dbReference type="GO" id="GO:0005737">
    <property type="term" value="C:cytoplasm"/>
    <property type="evidence" value="ECO:0007669"/>
    <property type="project" value="UniProtKB-SubCell"/>
</dbReference>
<dbReference type="SUPFAM" id="SSF56235">
    <property type="entry name" value="N-terminal nucleophile aminohydrolases (Ntn hydrolases)"/>
    <property type="match status" value="1"/>
</dbReference>
<comment type="subcellular location">
    <subcellularLocation>
        <location evidence="5">Cytoplasm</location>
    </subcellularLocation>
    <subcellularLocation>
        <location evidence="5">Nucleus</location>
    </subcellularLocation>
</comment>
<dbReference type="GO" id="GO:0051603">
    <property type="term" value="P:proteolysis involved in protein catabolic process"/>
    <property type="evidence" value="ECO:0007669"/>
    <property type="project" value="InterPro"/>
</dbReference>
<evidence type="ECO:0000256" key="2">
    <source>
        <dbReference type="ARBA" id="ARBA00022670"/>
    </source>
</evidence>
<keyword evidence="5" id="KW-0539">Nucleus</keyword>
<comment type="function">
    <text evidence="5">Component of the proteasome, a multicatalytic proteinase complex which is characterized by its ability to cleave peptides with Arg, Phe, Tyr, Leu, and Glu adjacent to the leaving group at neutral or slightly basic pH. The proteasome has an ATP-dependent proteolytic activity.</text>
</comment>
<dbReference type="GO" id="GO:0019774">
    <property type="term" value="C:proteasome core complex, beta-subunit complex"/>
    <property type="evidence" value="ECO:0007669"/>
    <property type="project" value="UniProtKB-ARBA"/>
</dbReference>
<organism evidence="7 8">
    <name type="scientific">Hamiltosporidium tvaerminnensis</name>
    <dbReference type="NCBI Taxonomy" id="1176355"/>
    <lineage>
        <taxon>Eukaryota</taxon>
        <taxon>Fungi</taxon>
        <taxon>Fungi incertae sedis</taxon>
        <taxon>Microsporidia</taxon>
        <taxon>Dubosqiidae</taxon>
        <taxon>Hamiltosporidium</taxon>
    </lineage>
</organism>
<dbReference type="EMBL" id="PITJ01002365">
    <property type="protein sequence ID" value="TBT97297.1"/>
    <property type="molecule type" value="Genomic_DNA"/>
</dbReference>
<dbReference type="GO" id="GO:0008233">
    <property type="term" value="F:peptidase activity"/>
    <property type="evidence" value="ECO:0007669"/>
    <property type="project" value="UniProtKB-KW"/>
</dbReference>
<dbReference type="InterPro" id="IPR016050">
    <property type="entry name" value="Proteasome_bsu_CS"/>
</dbReference>
<name>A0A4Q9KRH1_9MICR</name>
<proteinExistence type="inferred from homology"/>
<evidence type="ECO:0000256" key="4">
    <source>
        <dbReference type="ARBA" id="ARBA00022942"/>
    </source>
</evidence>
<accession>A0A4Q9KRH1</accession>
<feature type="compositionally biased region" description="Gly residues" evidence="6">
    <location>
        <begin position="89"/>
        <end position="99"/>
    </location>
</feature>
<feature type="region of interest" description="Disordered" evidence="6">
    <location>
        <begin position="88"/>
        <end position="131"/>
    </location>
</feature>
<dbReference type="PANTHER" id="PTHR32194">
    <property type="entry name" value="METALLOPROTEASE TLDD"/>
    <property type="match status" value="1"/>
</dbReference>
<dbReference type="PANTHER" id="PTHR32194:SF0">
    <property type="entry name" value="ATP-DEPENDENT PROTEASE SUBUNIT HSLV"/>
    <property type="match status" value="1"/>
</dbReference>
<keyword evidence="1 5" id="KW-0963">Cytoplasm</keyword>
<comment type="caution">
    <text evidence="7">The sequence shown here is derived from an EMBL/GenBank/DDBJ whole genome shotgun (WGS) entry which is preliminary data.</text>
</comment>
<protein>
    <recommendedName>
        <fullName evidence="5">Proteasome subunit beta</fullName>
    </recommendedName>
</protein>
<evidence type="ECO:0000256" key="5">
    <source>
        <dbReference type="RuleBase" id="RU004203"/>
    </source>
</evidence>
<evidence type="ECO:0000256" key="1">
    <source>
        <dbReference type="ARBA" id="ARBA00022490"/>
    </source>
</evidence>
<keyword evidence="2" id="KW-0645">Protease</keyword>
<keyword evidence="3" id="KW-0378">Hydrolase</keyword>
<evidence type="ECO:0000256" key="6">
    <source>
        <dbReference type="SAM" id="MobiDB-lite"/>
    </source>
</evidence>
<dbReference type="Proteomes" id="UP000292362">
    <property type="component" value="Unassembled WGS sequence"/>
</dbReference>
<reference evidence="7 8" key="1">
    <citation type="submission" date="2017-12" db="EMBL/GenBank/DDBJ databases">
        <authorList>
            <person name="Pombert J.-F."/>
            <person name="Haag K.L."/>
            <person name="Ebert D."/>
        </authorList>
    </citation>
    <scope>NUCLEOTIDE SEQUENCE [LARGE SCALE GENOMIC DNA]</scope>
    <source>
        <strain evidence="7">FI-OER-3-3</strain>
    </source>
</reference>
<evidence type="ECO:0000256" key="3">
    <source>
        <dbReference type="ARBA" id="ARBA00022801"/>
    </source>
</evidence>
<dbReference type="Gene3D" id="3.60.20.10">
    <property type="entry name" value="Glutamine Phosphoribosylpyrophosphate, subunit 1, domain 1"/>
    <property type="match status" value="1"/>
</dbReference>
<dbReference type="InterPro" id="IPR001353">
    <property type="entry name" value="Proteasome_sua/b"/>
</dbReference>
<dbReference type="AlphaFoldDB" id="A0A4Q9KRH1"/>
<evidence type="ECO:0000313" key="8">
    <source>
        <dbReference type="Proteomes" id="UP000292362"/>
    </source>
</evidence>
<comment type="subunit">
    <text evidence="5">Component of the proteasome complex.</text>
</comment>
<dbReference type="InterPro" id="IPR029055">
    <property type="entry name" value="Ntn_hydrolases_N"/>
</dbReference>
<dbReference type="InterPro" id="IPR023333">
    <property type="entry name" value="Proteasome_suB-type"/>
</dbReference>
<comment type="similarity">
    <text evidence="5">Belongs to the peptidase T1B family.</text>
</comment>
<sequence length="283" mass="30748">MFQTEELTGTTIMAISYKDGVILGADTRTSMGNYIPNRITDKITKITPNIYCCRSGSSADTQAVCRVVKGLIEKYIYIEEYDSSVVGRSGSGSGNGGSGNNNSTNTPSTNSSTNTPHPHTNTPHTNNTNNTPVRTAAILCKNVIYKYKNLLASLIIAGYDNIEGGSVYVIGLGGYLIRREWALGGSGSPYIYGYVDKMYRNDFTFEERVMFVKECVSMAIGRDTSSGGCVRIMVISKEGIKREGVIVSRVREGVSIKGEGEGVSIYYICNKIVEVIGVSNIVW</sequence>